<dbReference type="Gene3D" id="3.40.50.300">
    <property type="entry name" value="P-loop containing nucleotide triphosphate hydrolases"/>
    <property type="match status" value="2"/>
</dbReference>
<evidence type="ECO:0000313" key="16">
    <source>
        <dbReference type="Proteomes" id="UP000244811"/>
    </source>
</evidence>
<dbReference type="Pfam" id="PF00122">
    <property type="entry name" value="E1-E2_ATPase"/>
    <property type="match status" value="1"/>
</dbReference>
<dbReference type="PRINTS" id="PR00119">
    <property type="entry name" value="CATATPASE"/>
</dbReference>
<evidence type="ECO:0000313" key="15">
    <source>
        <dbReference type="EMBL" id="UKK00688.2"/>
    </source>
</evidence>
<dbReference type="Pfam" id="PF00270">
    <property type="entry name" value="DEAD"/>
    <property type="match status" value="1"/>
</dbReference>
<dbReference type="GO" id="GO:0016020">
    <property type="term" value="C:membrane"/>
    <property type="evidence" value="ECO:0007669"/>
    <property type="project" value="UniProtKB-SubCell"/>
</dbReference>
<evidence type="ECO:0000256" key="2">
    <source>
        <dbReference type="ARBA" id="ARBA00006000"/>
    </source>
</evidence>
<proteinExistence type="inferred from homology"/>
<feature type="transmembrane region" description="Helical" evidence="12">
    <location>
        <begin position="1730"/>
        <end position="1750"/>
    </location>
</feature>
<evidence type="ECO:0000259" key="13">
    <source>
        <dbReference type="PROSITE" id="PS51192"/>
    </source>
</evidence>
<dbReference type="GO" id="GO:0016887">
    <property type="term" value="F:ATP hydrolysis activity"/>
    <property type="evidence" value="ECO:0007669"/>
    <property type="project" value="InterPro"/>
</dbReference>
<name>A0A976MA73_THEOR</name>
<dbReference type="CDD" id="cd18787">
    <property type="entry name" value="SF2_C_DEAD"/>
    <property type="match status" value="1"/>
</dbReference>
<dbReference type="InterPro" id="IPR001757">
    <property type="entry name" value="P_typ_ATPase"/>
</dbReference>
<feature type="region of interest" description="Disordered" evidence="11">
    <location>
        <begin position="1410"/>
        <end position="1430"/>
    </location>
</feature>
<evidence type="ECO:0000256" key="11">
    <source>
        <dbReference type="SAM" id="MobiDB-lite"/>
    </source>
</evidence>
<dbReference type="InterPro" id="IPR014001">
    <property type="entry name" value="Helicase_ATP-bd"/>
</dbReference>
<sequence length="2280" mass="262666">MKLAEAACALRFCLDSEHFDPILFRNIIKVLEDEYFKPVLSEDSADTTHELYNIAKKNVSNTYEFMNSLSIKDKATVVIWVWLINKDVKKRTRRIKIHKRTEDIDPEKKEVYVTRRTGMVLDPIPIRARMSYIPPGKKLSNTLAVQLRESVPESSLSELCHILHIFSTPLPLTGQLNEDTMDLIARSFCKFECSDLAKNIFSISAFCRYASKRFLDIWSFTDPNAERVPTRGKTLYKFEKRKLEKHFINKVFESIDEYRNSNIELENYEGYIDATSDLSVHLHILNNFANSDIEIPINTWEGLIIKLHCIIEAQNKFEMREIGLFCDTLMKVKYTTPNTLKCLTRMLKSFTISKELSNYDYYLMSQILEVILMNGLNQGSIEIIKCVYTLVLNNIERIELYNKLKLVNHFDRLSDSLNECERLELRDVDTHYSKKIGVEKQTNNTEDSINNILRDKIKFKISSDSDGSSIIKPESRAYDDIGVWYTVHNDNKGDENDKKEKPSTDNNKENVNKDRAPDPEKGNGEEPRRFNFDRWCKDDKLLISTYELNVFNAGSLLIILLLTLWHLLCIVSNYRKYDGYSDYYGQEENNDRSLRQEGYSFTTPGKLIVKFLVVYTVVCQAIVLTLMCNELCIPIVSSIGYWDERAKPFFVSWLVGFFTLVITFLVKNTKLGKNLFLVRVPLETCTYVKISDHNKSSTEHDILHSTLDLIRNFIIKLKLFFNISDAIFRIPFERYKVVKHCYLPVYDSEGERYFYYHYVKYTYSEELLYFLDATHKVNGYLKNTNLVQLLDNGGLTQEESEKRTEDIGYNEILVERLGFWVLLYREVSDPVFFMQLYLTIKSIFWRSYISAPIWGLTTLYTIYKKVRIIYEQQNDIYNLTTSSNEKYVTVMRDNMTKKVMTKHLAVGDIVRVENDWEVPSDMIMLRGDAIVDESSITGESIPLKRRKIDLDKYLNYDLNIYDFMYRRRGNQSNSDQMSTGRESEDKGSDRRENYNNMGSEDGMDSYSGVLNENLLKSGTRVISVLGNEEIACSAVGVVIATGVFTTKGKQMKGVLFPNQFRLKYDTQLPLVFILTFIYALVCSFYQIRFLGWNMTSIFYSIGTMSQVVPVWTSTIISISQSRACQRLSKSESIYCIAPSRIAVCGKLRVMCFDKTGTLTNNKLIFNGSKYFVDNDLALLKPERILENLNTMKNLDFFSNTHMKPYLISMAVATCHSLWPSDTPEQYGNNVDKSMFNCTGCHVDQYIDEDGKNKRFIRNNKNKHLVMEILNTFDFDYQKKLSSVVVLLKINDELKRLVFVKGAFENLSLCCNHELENLAILSNNESSNGSYVLGLAYKIIEEYEDVTSRNTMESNLNMLSLLIFNNQVRAESKQVVQTLNEAMVRSVILTGDNIPASQYVAKKCNIIQASNPQEAERSGQDNEGGDANKGDKIVVTDKGFVEVNENEERHYPIAVMNNNKIEWKYPYQHVDEEKFFFSEEYNEISMTGDVFDFIENNWNEILAKYRRFSTNETNNQTQFQHFLMKIRIFARLNPNQKVRVINSFKRLGIITGMCGDGTNDCLALQASHAGISLTSGATSMVSPFSSMNNKLESVIYLIREGRGSLVTCLACFKFMLLFGLMIAFVKVTLFRLCRGVMPEWGYLLIENAIMLLLSYTMALSRPSEKLRIRSPTSSLLGPLTLISVGVMFFVNILFLLMLFKLYEKLGVPTSLKYNTSQPPAAWWILSDNFEAPTVCMWLCYQVVNTALVFSFGGVFRESIVRNTYFTSVWVFINSFITYLVFTKPNRLSCLFRINCTDEVSKMTKIPVLGLLTTSARGLPFHGEHSHNVLPYNFKISFFALNVTNAILNCIIAKLFFSSRFLKKVRSSIGVYSYVVANYRFKYTVGPCYTLPEPKEQIEEIDEQLLGNLKKIGINDFNEIQREAIPKVLEDSSRNICILSQTGTGKTVSYLVPIIQSLLKSSEKQANTLIILPNSILMYQVHDVIKNLVEGMPIKAKTVDDIETGDLPGVVISSPLKLLNKFKTYNLNYKLDAFQKVRNLVLDEVDQLLVHKEIIMEILKRTVNRYNIHVTLSLYSSLFNIHTYTQETTNIHIRKKTILCSSTLSNAGTRSDSKLVSQMFQNCTYVKSESLHKIPHTISINFVHYKDERERFDKLVDYLNSNKHRTIIYCNNSPAAEYLYSKLMKHGKNVHILNKNVELIDQIMITSSNDKKLVVVSTDLSSRGVDFKHFKSVIHYDFPTNVIKFIHRTGRVGRNGTEGSCMAFWSDNDEFLKSKIEENIDS</sequence>
<comment type="subcellular location">
    <subcellularLocation>
        <location evidence="1">Membrane</location>
        <topology evidence="1">Multi-pass membrane protein</topology>
    </subcellularLocation>
</comment>
<keyword evidence="9 12" id="KW-1133">Transmembrane helix</keyword>
<evidence type="ECO:0000259" key="14">
    <source>
        <dbReference type="PROSITE" id="PS51194"/>
    </source>
</evidence>
<feature type="transmembrane region" description="Helical" evidence="12">
    <location>
        <begin position="1604"/>
        <end position="1624"/>
    </location>
</feature>
<dbReference type="Gene3D" id="3.40.1110.10">
    <property type="entry name" value="Calcium-transporting ATPase, cytoplasmic domain N"/>
    <property type="match status" value="1"/>
</dbReference>
<dbReference type="InterPro" id="IPR023299">
    <property type="entry name" value="ATPase_P-typ_cyto_dom_N"/>
</dbReference>
<feature type="compositionally biased region" description="Basic and acidic residues" evidence="11">
    <location>
        <begin position="1413"/>
        <end position="1430"/>
    </location>
</feature>
<dbReference type="InterPro" id="IPR011545">
    <property type="entry name" value="DEAD/DEAH_box_helicase_dom"/>
</dbReference>
<feature type="transmembrane region" description="Helical" evidence="12">
    <location>
        <begin position="648"/>
        <end position="666"/>
    </location>
</feature>
<dbReference type="InterPro" id="IPR008250">
    <property type="entry name" value="ATPase_P-typ_transduc_dom_A_sf"/>
</dbReference>
<feature type="transmembrane region" description="Helical" evidence="12">
    <location>
        <begin position="1678"/>
        <end position="1701"/>
    </location>
</feature>
<dbReference type="GO" id="GO:0005524">
    <property type="term" value="F:ATP binding"/>
    <property type="evidence" value="ECO:0007669"/>
    <property type="project" value="UniProtKB-KW"/>
</dbReference>
<organism evidence="15 16">
    <name type="scientific">Theileria orientalis</name>
    <dbReference type="NCBI Taxonomy" id="68886"/>
    <lineage>
        <taxon>Eukaryota</taxon>
        <taxon>Sar</taxon>
        <taxon>Alveolata</taxon>
        <taxon>Apicomplexa</taxon>
        <taxon>Aconoidasida</taxon>
        <taxon>Piroplasmida</taxon>
        <taxon>Theileriidae</taxon>
        <taxon>Theileria</taxon>
    </lineage>
</organism>
<evidence type="ECO:0000256" key="9">
    <source>
        <dbReference type="ARBA" id="ARBA00022989"/>
    </source>
</evidence>
<dbReference type="NCBIfam" id="TIGR01494">
    <property type="entry name" value="ATPase_P-type"/>
    <property type="match status" value="1"/>
</dbReference>
<evidence type="ECO:0000256" key="6">
    <source>
        <dbReference type="ARBA" id="ARBA00022840"/>
    </source>
</evidence>
<protein>
    <submittedName>
        <fullName evidence="15">P-type ATPase</fullName>
    </submittedName>
</protein>
<evidence type="ECO:0000256" key="10">
    <source>
        <dbReference type="ARBA" id="ARBA00023136"/>
    </source>
</evidence>
<dbReference type="SUPFAM" id="SSF81660">
    <property type="entry name" value="Metal cation-transporting ATPase, ATP-binding domain N"/>
    <property type="match status" value="1"/>
</dbReference>
<evidence type="ECO:0000256" key="3">
    <source>
        <dbReference type="ARBA" id="ARBA00022692"/>
    </source>
</evidence>
<comment type="similarity">
    <text evidence="2">Belongs to the cation transport ATPase (P-type) (TC 3.A.3) family. Type V subfamily.</text>
</comment>
<feature type="transmembrane region" description="Helical" evidence="12">
    <location>
        <begin position="1639"/>
        <end position="1657"/>
    </location>
</feature>
<dbReference type="InterPro" id="IPR001650">
    <property type="entry name" value="Helicase_C-like"/>
</dbReference>
<dbReference type="InterPro" id="IPR023214">
    <property type="entry name" value="HAD_sf"/>
</dbReference>
<dbReference type="SMART" id="SM00490">
    <property type="entry name" value="HELICc"/>
    <property type="match status" value="1"/>
</dbReference>
<dbReference type="InterPro" id="IPR004014">
    <property type="entry name" value="ATPase_P-typ_cation-transptr_N"/>
</dbReference>
<dbReference type="GO" id="GO:0019829">
    <property type="term" value="F:ATPase-coupled monoatomic cation transmembrane transporter activity"/>
    <property type="evidence" value="ECO:0007669"/>
    <property type="project" value="TreeGrafter"/>
</dbReference>
<dbReference type="SFLD" id="SFLDF00027">
    <property type="entry name" value="p-type_atpase"/>
    <property type="match status" value="1"/>
</dbReference>
<dbReference type="PROSITE" id="PS51192">
    <property type="entry name" value="HELICASE_ATP_BIND_1"/>
    <property type="match status" value="1"/>
</dbReference>
<keyword evidence="3 12" id="KW-0812">Transmembrane</keyword>
<dbReference type="InterPro" id="IPR059000">
    <property type="entry name" value="ATPase_P-type_domA"/>
</dbReference>
<evidence type="ECO:0000256" key="5">
    <source>
        <dbReference type="ARBA" id="ARBA00022741"/>
    </source>
</evidence>
<dbReference type="SUPFAM" id="SSF81653">
    <property type="entry name" value="Calcium ATPase, transduction domain A"/>
    <property type="match status" value="1"/>
</dbReference>
<accession>A0A976MA73</accession>
<evidence type="ECO:0000256" key="8">
    <source>
        <dbReference type="ARBA" id="ARBA00022967"/>
    </source>
</evidence>
<dbReference type="InterPro" id="IPR027417">
    <property type="entry name" value="P-loop_NTPase"/>
</dbReference>
<dbReference type="SFLD" id="SFLDG00002">
    <property type="entry name" value="C1.7:_P-type_atpase_like"/>
    <property type="match status" value="1"/>
</dbReference>
<dbReference type="PROSITE" id="PS00154">
    <property type="entry name" value="ATPASE_E1_E2"/>
    <property type="match status" value="1"/>
</dbReference>
<keyword evidence="4" id="KW-0479">Metal-binding</keyword>
<evidence type="ECO:0000256" key="12">
    <source>
        <dbReference type="SAM" id="Phobius"/>
    </source>
</evidence>
<feature type="transmembrane region" description="Helical" evidence="12">
    <location>
        <begin position="550"/>
        <end position="571"/>
    </location>
</feature>
<dbReference type="Pfam" id="PF00271">
    <property type="entry name" value="Helicase_C"/>
    <property type="match status" value="1"/>
</dbReference>
<keyword evidence="7" id="KW-0460">Magnesium</keyword>
<evidence type="ECO:0000256" key="4">
    <source>
        <dbReference type="ARBA" id="ARBA00022723"/>
    </source>
</evidence>
<keyword evidence="5" id="KW-0547">Nucleotide-binding</keyword>
<feature type="transmembrane region" description="Helical" evidence="12">
    <location>
        <begin position="1068"/>
        <end position="1091"/>
    </location>
</feature>
<dbReference type="Pfam" id="PF00690">
    <property type="entry name" value="Cation_ATPase_N"/>
    <property type="match status" value="1"/>
</dbReference>
<feature type="region of interest" description="Disordered" evidence="11">
    <location>
        <begin position="489"/>
        <end position="527"/>
    </location>
</feature>
<feature type="transmembrane region" description="Helical" evidence="12">
    <location>
        <begin position="1097"/>
        <end position="1119"/>
    </location>
</feature>
<keyword evidence="8" id="KW-1278">Translocase</keyword>
<dbReference type="InterPro" id="IPR018303">
    <property type="entry name" value="ATPase_P-typ_P_site"/>
</dbReference>
<dbReference type="SMART" id="SM00487">
    <property type="entry name" value="DEXDc"/>
    <property type="match status" value="1"/>
</dbReference>
<dbReference type="Gene3D" id="3.40.50.1000">
    <property type="entry name" value="HAD superfamily/HAD-like"/>
    <property type="match status" value="1"/>
</dbReference>
<dbReference type="EMBL" id="CP056069">
    <property type="protein sequence ID" value="UKK00688.2"/>
    <property type="molecule type" value="Genomic_DNA"/>
</dbReference>
<dbReference type="SUPFAM" id="SSF81665">
    <property type="entry name" value="Calcium ATPase, transmembrane domain M"/>
    <property type="match status" value="1"/>
</dbReference>
<feature type="domain" description="Helicase ATP-binding" evidence="13">
    <location>
        <begin position="1925"/>
        <end position="2120"/>
    </location>
</feature>
<feature type="transmembrane region" description="Helical" evidence="12">
    <location>
        <begin position="612"/>
        <end position="636"/>
    </location>
</feature>
<dbReference type="GO" id="GO:0003676">
    <property type="term" value="F:nucleic acid binding"/>
    <property type="evidence" value="ECO:0007669"/>
    <property type="project" value="InterPro"/>
</dbReference>
<dbReference type="Proteomes" id="UP000244811">
    <property type="component" value="Chromosome 1"/>
</dbReference>
<dbReference type="SUPFAM" id="SSF52540">
    <property type="entry name" value="P-loop containing nucleoside triphosphate hydrolases"/>
    <property type="match status" value="1"/>
</dbReference>
<feature type="compositionally biased region" description="Basic and acidic residues" evidence="11">
    <location>
        <begin position="981"/>
        <end position="993"/>
    </location>
</feature>
<gene>
    <name evidence="15" type="ORF">MACK_000762</name>
</gene>
<dbReference type="PANTHER" id="PTHR45630:SF11">
    <property type="entry name" value="CATION-TRANSPORTING P-TYPE ATPASE N-TERMINAL DOMAIN-CONTAINING PROTEIN"/>
    <property type="match status" value="1"/>
</dbReference>
<dbReference type="InterPro" id="IPR023298">
    <property type="entry name" value="ATPase_P-typ_TM_dom_sf"/>
</dbReference>
<feature type="transmembrane region" description="Helical" evidence="12">
    <location>
        <begin position="1762"/>
        <end position="1780"/>
    </location>
</feature>
<dbReference type="SFLD" id="SFLDS00003">
    <property type="entry name" value="Haloacid_Dehalogenase"/>
    <property type="match status" value="1"/>
</dbReference>
<keyword evidence="6" id="KW-0067">ATP-binding</keyword>
<dbReference type="PROSITE" id="PS51194">
    <property type="entry name" value="HELICASE_CTER"/>
    <property type="match status" value="1"/>
</dbReference>
<feature type="compositionally biased region" description="Polar residues" evidence="11">
    <location>
        <begin position="971"/>
        <end position="980"/>
    </location>
</feature>
<dbReference type="GO" id="GO:0046872">
    <property type="term" value="F:metal ion binding"/>
    <property type="evidence" value="ECO:0007669"/>
    <property type="project" value="UniProtKB-KW"/>
</dbReference>
<feature type="domain" description="Helicase C-terminal" evidence="14">
    <location>
        <begin position="2149"/>
        <end position="2280"/>
    </location>
</feature>
<dbReference type="InterPro" id="IPR044492">
    <property type="entry name" value="P_typ_ATPase_HD_dom"/>
</dbReference>
<feature type="region of interest" description="Disordered" evidence="11">
    <location>
        <begin position="971"/>
        <end position="1004"/>
    </location>
</feature>
<dbReference type="Gene3D" id="2.70.150.10">
    <property type="entry name" value="Calcium-transporting ATPase, cytoplasmic transduction domain A"/>
    <property type="match status" value="1"/>
</dbReference>
<dbReference type="GO" id="GO:0140358">
    <property type="term" value="F:P-type transmembrane transporter activity"/>
    <property type="evidence" value="ECO:0007669"/>
    <property type="project" value="InterPro"/>
</dbReference>
<dbReference type="PANTHER" id="PTHR45630">
    <property type="entry name" value="CATION-TRANSPORTING ATPASE-RELATED"/>
    <property type="match status" value="1"/>
</dbReference>
<reference evidence="15" key="1">
    <citation type="submission" date="2022-07" db="EMBL/GenBank/DDBJ databases">
        <title>Evaluation of T. orientalis genome assembly methods using nanopore sequencing and analysis of variation between genomes.</title>
        <authorList>
            <person name="Yam J."/>
            <person name="Micallef M.L."/>
            <person name="Liu M."/>
            <person name="Djordjevic S.P."/>
            <person name="Bogema D.R."/>
            <person name="Jenkins C."/>
        </authorList>
    </citation>
    <scope>NUCLEOTIDE SEQUENCE</scope>
    <source>
        <strain evidence="15">Goon Nure</strain>
    </source>
</reference>
<evidence type="ECO:0000256" key="1">
    <source>
        <dbReference type="ARBA" id="ARBA00004141"/>
    </source>
</evidence>
<dbReference type="InterPro" id="IPR036412">
    <property type="entry name" value="HAD-like_sf"/>
</dbReference>
<dbReference type="InterPro" id="IPR006544">
    <property type="entry name" value="P-type_TPase_V"/>
</dbReference>
<evidence type="ECO:0000256" key="7">
    <source>
        <dbReference type="ARBA" id="ARBA00022842"/>
    </source>
</evidence>
<dbReference type="SUPFAM" id="SSF56784">
    <property type="entry name" value="HAD-like"/>
    <property type="match status" value="1"/>
</dbReference>
<keyword evidence="10 12" id="KW-0472">Membrane</keyword>